<dbReference type="AlphaFoldDB" id="A0A6S6M5S6"/>
<evidence type="ECO:0000256" key="9">
    <source>
        <dbReference type="SAM" id="Phobius"/>
    </source>
</evidence>
<dbReference type="InterPro" id="IPR017850">
    <property type="entry name" value="Alkaline_phosphatase_core_sf"/>
</dbReference>
<sequence>MPQRRPGLITLVSITFIAVSTAIRLMLLAMTPKGAGLGAALLLKTAAMGLFFDLVTLSYALLPVALYLILVPRRVAGHRAHVWLLRLLFATYLGVLVFDACSEYLFFDEFGTRFNFIAVDYLVYTQEVIGNIKESYPLAPIFSGIAIAALSGAWLLRKYLDRGIQVTFAGPYRRVGALLIVPALLSYSLVHVSLSSISYNNFANELAGNGIYNLFAAFINNELSFTRFYRTKPQDQVNSRLRTLVAERNNSFVNPSSERFTRAIRGEGPEKRLNLVVVVEESLSAEYLGSFGNKDNLTPNLDRLASQSLFFTNLYATGTRTVRGLEALTLSIPPLPGTSIVKRPNNSGFRSWGEVLNAKGYESKYIYAGHGYFDNMNAFFSGNGYSIVDRADFAKDEVTFSNIWGVCDEDLFRKVIKEGSKSYAKGKPFFSMVMTTSNHRPFTYPTGRIDIAPKTGRKGGVKYADYAIGRLIAEASSQPWFKDTVFVIVADHCAGSAGKTDIPVKKYEIPMLVYSPAHVKPGRVEKMTSQIDVAPTVLGMMNMSYKSDFLGRDVLKDSGQEPRAFISTYQKLGYLTEDQLLVLGPQQYAAQYQVDRKTGEAKKEPVSDKFLGDMLAYYQGGDYLYQHRLNRLR</sequence>
<accession>A0A6S6M5S6</accession>
<keyword evidence="2" id="KW-1003">Cell membrane</keyword>
<keyword evidence="5 9" id="KW-0472">Membrane</keyword>
<dbReference type="Proteomes" id="UP000515472">
    <property type="component" value="Chromosome"/>
</dbReference>
<dbReference type="Pfam" id="PF00884">
    <property type="entry name" value="Sulfatase"/>
    <property type="match status" value="1"/>
</dbReference>
<feature type="binding site" evidence="7">
    <location>
        <position position="439"/>
    </location>
    <ligand>
        <name>substrate</name>
    </ligand>
</feature>
<feature type="binding site" evidence="8">
    <location>
        <position position="491"/>
    </location>
    <ligand>
        <name>Mn(2+)</name>
        <dbReference type="ChEBI" id="CHEBI:29035"/>
    </ligand>
</feature>
<gene>
    <name evidence="11" type="ORF">GEOBRER4_n3664</name>
</gene>
<protein>
    <submittedName>
        <fullName evidence="11">Sulfatase</fullName>
    </submittedName>
</protein>
<dbReference type="Gene3D" id="3.30.1120.80">
    <property type="match status" value="1"/>
</dbReference>
<evidence type="ECO:0000256" key="1">
    <source>
        <dbReference type="ARBA" id="ARBA00004651"/>
    </source>
</evidence>
<feature type="binding site" evidence="8">
    <location>
        <position position="321"/>
    </location>
    <ligand>
        <name>Mn(2+)</name>
        <dbReference type="ChEBI" id="CHEBI:29035"/>
    </ligand>
</feature>
<feature type="transmembrane region" description="Helical" evidence="9">
    <location>
        <begin position="138"/>
        <end position="156"/>
    </location>
</feature>
<evidence type="ECO:0000256" key="8">
    <source>
        <dbReference type="PIRSR" id="PIRSR005091-3"/>
    </source>
</evidence>
<evidence type="ECO:0000256" key="7">
    <source>
        <dbReference type="PIRSR" id="PIRSR005091-2"/>
    </source>
</evidence>
<dbReference type="GO" id="GO:0005886">
    <property type="term" value="C:plasma membrane"/>
    <property type="evidence" value="ECO:0007669"/>
    <property type="project" value="UniProtKB-SubCell"/>
</dbReference>
<keyword evidence="7" id="KW-0464">Manganese</keyword>
<dbReference type="PANTHER" id="PTHR47371:SF3">
    <property type="entry name" value="PHOSPHOGLYCEROL TRANSFERASE I"/>
    <property type="match status" value="1"/>
</dbReference>
<evidence type="ECO:0000256" key="4">
    <source>
        <dbReference type="ARBA" id="ARBA00022989"/>
    </source>
</evidence>
<evidence type="ECO:0000256" key="5">
    <source>
        <dbReference type="ARBA" id="ARBA00023136"/>
    </source>
</evidence>
<comment type="subcellular location">
    <subcellularLocation>
        <location evidence="1">Cell membrane</location>
        <topology evidence="1">Multi-pass membrane protein</topology>
    </subcellularLocation>
</comment>
<dbReference type="GO" id="GO:0046872">
    <property type="term" value="F:metal ion binding"/>
    <property type="evidence" value="ECO:0007669"/>
    <property type="project" value="UniProtKB-KW"/>
</dbReference>
<feature type="transmembrane region" description="Helical" evidence="9">
    <location>
        <begin position="83"/>
        <end position="107"/>
    </location>
</feature>
<feature type="transmembrane region" description="Helical" evidence="9">
    <location>
        <begin position="50"/>
        <end position="71"/>
    </location>
</feature>
<organism evidence="11 12">
    <name type="scientific">Citrifermentans bremense</name>
    <dbReference type="NCBI Taxonomy" id="60035"/>
    <lineage>
        <taxon>Bacteria</taxon>
        <taxon>Pseudomonadati</taxon>
        <taxon>Thermodesulfobacteriota</taxon>
        <taxon>Desulfuromonadia</taxon>
        <taxon>Geobacterales</taxon>
        <taxon>Geobacteraceae</taxon>
        <taxon>Citrifermentans</taxon>
    </lineage>
</organism>
<keyword evidence="12" id="KW-1185">Reference proteome</keyword>
<evidence type="ECO:0000256" key="6">
    <source>
        <dbReference type="PIRSR" id="PIRSR005091-1"/>
    </source>
</evidence>
<dbReference type="Gene3D" id="3.40.720.10">
    <property type="entry name" value="Alkaline Phosphatase, subunit A"/>
    <property type="match status" value="1"/>
</dbReference>
<dbReference type="CDD" id="cd16015">
    <property type="entry name" value="LTA_synthase"/>
    <property type="match status" value="1"/>
</dbReference>
<feature type="binding site" evidence="8">
    <location>
        <position position="492"/>
    </location>
    <ligand>
        <name>Mn(2+)</name>
        <dbReference type="ChEBI" id="CHEBI:29035"/>
    </ligand>
</feature>
<reference evidence="11 12" key="1">
    <citation type="submission" date="2020-06" db="EMBL/GenBank/DDBJ databases">
        <title>Interaction of electrochemicaly active bacteria, Geobacter bremensis R4 on different carbon anode.</title>
        <authorList>
            <person name="Meng L."/>
            <person name="Yoshida N."/>
        </authorList>
    </citation>
    <scope>NUCLEOTIDE SEQUENCE [LARGE SCALE GENOMIC DNA]</scope>
    <source>
        <strain evidence="11 12">R4</strain>
    </source>
</reference>
<evidence type="ECO:0000256" key="3">
    <source>
        <dbReference type="ARBA" id="ARBA00022692"/>
    </source>
</evidence>
<evidence type="ECO:0000313" key="12">
    <source>
        <dbReference type="Proteomes" id="UP000515472"/>
    </source>
</evidence>
<dbReference type="SUPFAM" id="SSF53649">
    <property type="entry name" value="Alkaline phosphatase-like"/>
    <property type="match status" value="1"/>
</dbReference>
<keyword evidence="4 9" id="KW-1133">Transmembrane helix</keyword>
<keyword evidence="7" id="KW-0479">Metal-binding</keyword>
<evidence type="ECO:0000259" key="10">
    <source>
        <dbReference type="Pfam" id="PF00884"/>
    </source>
</evidence>
<dbReference type="InterPro" id="IPR012160">
    <property type="entry name" value="LtaS-like"/>
</dbReference>
<feature type="domain" description="Sulfatase N-terminal" evidence="10">
    <location>
        <begin position="274"/>
        <end position="542"/>
    </location>
</feature>
<dbReference type="InterPro" id="IPR050448">
    <property type="entry name" value="OpgB/LTA_synthase_biosynth"/>
</dbReference>
<evidence type="ECO:0000313" key="11">
    <source>
        <dbReference type="EMBL" id="BCG48769.1"/>
    </source>
</evidence>
<evidence type="ECO:0000256" key="2">
    <source>
        <dbReference type="ARBA" id="ARBA00022475"/>
    </source>
</evidence>
<dbReference type="PIRSF" id="PIRSF005091">
    <property type="entry name" value="Mmb_sulf_HI1246"/>
    <property type="match status" value="1"/>
</dbReference>
<dbReference type="EMBL" id="AP023213">
    <property type="protein sequence ID" value="BCG48769.1"/>
    <property type="molecule type" value="Genomic_DNA"/>
</dbReference>
<dbReference type="PANTHER" id="PTHR47371">
    <property type="entry name" value="LIPOTEICHOIC ACID SYNTHASE"/>
    <property type="match status" value="1"/>
</dbReference>
<proteinExistence type="predicted"/>
<feature type="active site" evidence="6">
    <location>
        <position position="321"/>
    </location>
</feature>
<keyword evidence="3 9" id="KW-0812">Transmembrane</keyword>
<dbReference type="KEGG" id="gbn:GEOBRER4_35190"/>
<dbReference type="InterPro" id="IPR000917">
    <property type="entry name" value="Sulfatase_N"/>
</dbReference>
<feature type="binding site" evidence="8">
    <location>
        <position position="281"/>
    </location>
    <ligand>
        <name>Mn(2+)</name>
        <dbReference type="ChEBI" id="CHEBI:29035"/>
    </ligand>
</feature>
<feature type="transmembrane region" description="Helical" evidence="9">
    <location>
        <begin position="7"/>
        <end position="30"/>
    </location>
</feature>
<dbReference type="RefSeq" id="WP_185243408.1">
    <property type="nucleotide sequence ID" value="NZ_AP023213.1"/>
</dbReference>
<feature type="transmembrane region" description="Helical" evidence="9">
    <location>
        <begin position="177"/>
        <end position="199"/>
    </location>
</feature>
<name>A0A6S6M5S6_9BACT</name>